<dbReference type="EMBL" id="CP017834">
    <property type="protein sequence ID" value="APJ02453.1"/>
    <property type="molecule type" value="Genomic_DNA"/>
</dbReference>
<dbReference type="AlphaFoldDB" id="A0A1L4CWX3"/>
<dbReference type="Pfam" id="PF20706">
    <property type="entry name" value="GT4-conflict"/>
    <property type="match status" value="1"/>
</dbReference>
<evidence type="ECO:0000313" key="3">
    <source>
        <dbReference type="Proteomes" id="UP000184731"/>
    </source>
</evidence>
<evidence type="ECO:0000313" key="2">
    <source>
        <dbReference type="EMBL" id="APJ02453.1"/>
    </source>
</evidence>
<dbReference type="OrthoDB" id="9790710at2"/>
<reference evidence="2 3" key="1">
    <citation type="submission" date="2016-10" db="EMBL/GenBank/DDBJ databases">
        <title>Silvanigrella aquatica sp. nov., isolated from a freshwater lake located in the Black Forest, Germany, description of Silvanigrellaceae fam. nov., Silvanigrellales ord. nov., reclassification of the order Bdellovibrionales in the class Oligoflexia, reclassification of the families Bacteriovoracaceae and Halobacteriovoraceae in the new order Bacteriovoracales ord. nov., and reclassification of the family Pseudobacteriovoracaceae in the order Oligoflexiales.</title>
        <authorList>
            <person name="Hahn M.W."/>
            <person name="Schmidt J."/>
            <person name="Koll U."/>
            <person name="Rohde M."/>
            <person name="Verbag S."/>
            <person name="Pitt A."/>
            <person name="Nakai R."/>
            <person name="Naganuma T."/>
            <person name="Lang E."/>
        </authorList>
    </citation>
    <scope>NUCLEOTIDE SEQUENCE [LARGE SCALE GENOMIC DNA]</scope>
    <source>
        <strain evidence="2 3">MWH-Nonnen-W8red</strain>
    </source>
</reference>
<gene>
    <name evidence="2" type="ORF">AXG55_00295</name>
</gene>
<name>A0A1L4CWX3_9BACT</name>
<keyword evidence="3" id="KW-1185">Reference proteome</keyword>
<dbReference type="PANTHER" id="PTHR46401">
    <property type="entry name" value="GLYCOSYLTRANSFERASE WBBK-RELATED"/>
    <property type="match status" value="1"/>
</dbReference>
<dbReference type="KEGG" id="saqi:AXG55_00295"/>
<proteinExistence type="predicted"/>
<evidence type="ECO:0000256" key="1">
    <source>
        <dbReference type="ARBA" id="ARBA00022679"/>
    </source>
</evidence>
<protein>
    <submittedName>
        <fullName evidence="2">Uncharacterized protein</fullName>
    </submittedName>
</protein>
<keyword evidence="1" id="KW-0808">Transferase</keyword>
<dbReference type="SUPFAM" id="SSF53756">
    <property type="entry name" value="UDP-Glycosyltransferase/glycogen phosphorylase"/>
    <property type="match status" value="1"/>
</dbReference>
<accession>A0A1L4CWX3</accession>
<dbReference type="STRING" id="1915309.AXG55_00295"/>
<dbReference type="Proteomes" id="UP000184731">
    <property type="component" value="Chromosome"/>
</dbReference>
<dbReference type="GO" id="GO:0016757">
    <property type="term" value="F:glycosyltransferase activity"/>
    <property type="evidence" value="ECO:0007669"/>
    <property type="project" value="TreeGrafter"/>
</dbReference>
<dbReference type="GO" id="GO:0009103">
    <property type="term" value="P:lipopolysaccharide biosynthetic process"/>
    <property type="evidence" value="ECO:0007669"/>
    <property type="project" value="TreeGrafter"/>
</dbReference>
<sequence>MDLKSGVNNMASQQDLLDEANYKDNSSDIVWLAIDSRSAQSGVVSGISRFVIGLTRALAVELDKRKHILTQNKKRLKILIVSKSEPAPWVVELVHKYPQVASFWSGGPGSLQKSYDKPIWLWPTFALKRIQRLTSNHVIWFAPANFDRPLFVSRNNMAQRVIQVVHDSIPFMPVKGVGFIFKRQFRFLVKRALYRLPFVTTVSNHSAKILQGLVKKRSAPLYVIGDAVDLSFGSKSRITDEKKLYSKRKKFIENLSLEKDTEKLNYFIEKVFQGDWVLGVGRNQKYKCWDIAAQAVMKAATDASLNLWFIRIGADQKEISGYMKKGPVREIGKIKFFENLKIIVLPVLSDAELAEVYRLSNLLIHPSVAEGFGLPPLEAALSGTPVIFRTSTAVDHHFPEGTFPNNFWCGIESGYLNVWSKQIEKMLLDKKDSEFYKNLFKAKSTREFIVERAHGRAFEWSESAVSLLNWILRDEGIIKKFQN</sequence>
<organism evidence="2 3">
    <name type="scientific">Silvanigrella aquatica</name>
    <dbReference type="NCBI Taxonomy" id="1915309"/>
    <lineage>
        <taxon>Bacteria</taxon>
        <taxon>Pseudomonadati</taxon>
        <taxon>Bdellovibrionota</taxon>
        <taxon>Oligoflexia</taxon>
        <taxon>Silvanigrellales</taxon>
        <taxon>Silvanigrellaceae</taxon>
        <taxon>Silvanigrella</taxon>
    </lineage>
</organism>
<dbReference type="Gene3D" id="3.40.50.2000">
    <property type="entry name" value="Glycogen Phosphorylase B"/>
    <property type="match status" value="1"/>
</dbReference>
<dbReference type="PANTHER" id="PTHR46401:SF2">
    <property type="entry name" value="GLYCOSYLTRANSFERASE WBBK-RELATED"/>
    <property type="match status" value="1"/>
</dbReference>